<dbReference type="AlphaFoldDB" id="A0A101GP25"/>
<accession>A0A101GP25</accession>
<dbReference type="Pfam" id="PF03692">
    <property type="entry name" value="CxxCxxCC"/>
    <property type="match status" value="1"/>
</dbReference>
<proteinExistence type="predicted"/>
<evidence type="ECO:0000313" key="2">
    <source>
        <dbReference type="Proteomes" id="UP000054323"/>
    </source>
</evidence>
<dbReference type="EMBL" id="LGGD01000107">
    <property type="protein sequence ID" value="KUK61710.1"/>
    <property type="molecule type" value="Genomic_DNA"/>
</dbReference>
<organism evidence="1 2">
    <name type="scientific">Methanoculleus marisnigri</name>
    <dbReference type="NCBI Taxonomy" id="2198"/>
    <lineage>
        <taxon>Archaea</taxon>
        <taxon>Methanobacteriati</taxon>
        <taxon>Methanobacteriota</taxon>
        <taxon>Stenosarchaea group</taxon>
        <taxon>Methanomicrobia</taxon>
        <taxon>Methanomicrobiales</taxon>
        <taxon>Methanomicrobiaceae</taxon>
        <taxon>Methanoculleus</taxon>
    </lineage>
</organism>
<evidence type="ECO:0000313" key="1">
    <source>
        <dbReference type="EMBL" id="KUK61710.1"/>
    </source>
</evidence>
<dbReference type="PATRIC" id="fig|2198.4.peg.1307"/>
<dbReference type="InterPro" id="IPR005358">
    <property type="entry name" value="Puta_zinc/iron-chelating_dom"/>
</dbReference>
<sequence length="180" mass="19332">MPGVDDVANRVGSFGFHCRECGACCRRVAEDSNLVLMSPGEVRAIMAATGMAWDEVAGPYPDFIDAGNGGEYTFAWCIRRTADACIFLRDGRCSVYAHRPWICRTYPFMLVDDDLLVSECPGLGTPLSPGDAHDAAADLCRRQAAEAAEEAGLRAVYRTATVPPGKRAVIDSEGVKVLNG</sequence>
<comment type="caution">
    <text evidence="1">The sequence shown here is derived from an EMBL/GenBank/DDBJ whole genome shotgun (WGS) entry which is preliminary data.</text>
</comment>
<evidence type="ECO:0008006" key="3">
    <source>
        <dbReference type="Google" id="ProtNLM"/>
    </source>
</evidence>
<reference evidence="2" key="1">
    <citation type="journal article" date="2015" name="MBio">
        <title>Genome-Resolved Metagenomic Analysis Reveals Roles for Candidate Phyla and Other Microbial Community Members in Biogeochemical Transformations in Oil Reservoirs.</title>
        <authorList>
            <person name="Hu P."/>
            <person name="Tom L."/>
            <person name="Singh A."/>
            <person name="Thomas B.C."/>
            <person name="Baker B.J."/>
            <person name="Piceno Y.M."/>
            <person name="Andersen G.L."/>
            <person name="Banfield J.F."/>
        </authorList>
    </citation>
    <scope>NUCLEOTIDE SEQUENCE [LARGE SCALE GENOMIC DNA]</scope>
</reference>
<dbReference type="Proteomes" id="UP000054323">
    <property type="component" value="Unassembled WGS sequence"/>
</dbReference>
<protein>
    <recommendedName>
        <fullName evidence="3">YkgJ family cysteine cluster protein</fullName>
    </recommendedName>
</protein>
<dbReference type="PANTHER" id="PTHR35866:SF2">
    <property type="entry name" value="YKGJ FAMILY CYSTEINE CLUSTER PROTEIN"/>
    <property type="match status" value="1"/>
</dbReference>
<gene>
    <name evidence="1" type="ORF">XD82_0987</name>
</gene>
<dbReference type="PANTHER" id="PTHR35866">
    <property type="entry name" value="PUTATIVE-RELATED"/>
    <property type="match status" value="1"/>
</dbReference>
<name>A0A101GP25_9EURY</name>